<dbReference type="InterPro" id="IPR001638">
    <property type="entry name" value="Solute-binding_3/MltF_N"/>
</dbReference>
<comment type="caution">
    <text evidence="13">The sequence shown here is derived from an EMBL/GenBank/DDBJ whole genome shotgun (WGS) entry which is preliminary data.</text>
</comment>
<dbReference type="Gene3D" id="3.40.190.10">
    <property type="entry name" value="Periplasmic binding protein-like II"/>
    <property type="match status" value="3"/>
</dbReference>
<dbReference type="AlphaFoldDB" id="A0A1V8RMH1"/>
<feature type="transmembrane region" description="Helical" evidence="10">
    <location>
        <begin position="151"/>
        <end position="171"/>
    </location>
</feature>
<feature type="transmembrane region" description="Helical" evidence="10">
    <location>
        <begin position="92"/>
        <end position="110"/>
    </location>
</feature>
<evidence type="ECO:0000256" key="6">
    <source>
        <dbReference type="ARBA" id="ARBA00023136"/>
    </source>
</evidence>
<organism evidence="13 14">
    <name type="scientific">Manganibacter manganicus</name>
    <dbReference type="NCBI Taxonomy" id="1873176"/>
    <lineage>
        <taxon>Bacteria</taxon>
        <taxon>Pseudomonadati</taxon>
        <taxon>Pseudomonadota</taxon>
        <taxon>Alphaproteobacteria</taxon>
        <taxon>Hyphomicrobiales</taxon>
        <taxon>Phyllobacteriaceae</taxon>
        <taxon>Manganibacter</taxon>
    </lineage>
</organism>
<keyword evidence="3 10" id="KW-0812">Transmembrane</keyword>
<accession>A0A1V8RMH1</accession>
<feature type="domain" description="Solute-binding protein family 3/N-terminal" evidence="11">
    <location>
        <begin position="1"/>
        <end position="308"/>
    </location>
</feature>
<evidence type="ECO:0000256" key="5">
    <source>
        <dbReference type="ARBA" id="ARBA00023065"/>
    </source>
</evidence>
<sequence>MAIDLWEHLAAKLDHQYRYVEFQTLRDLIGATASGKVDVAVTNMTINQSRAERVDFTQPWFDGGMRIMTNTERGKGLSNLISGLSDAGFLKAYAWIASIIVAATFFLTFFDRRFDTSFPRRWRDGVAESFYTVMSVATSGKPPSRKNLFGWVGRIWQGLWLVCGIAVLAYVTSSVTSVMTTLSLTNQINGIADLADQPVGVLRGTVEEDFALQQGLQTRPYPGLAQAVESLLSGDVAAVIADAPVLEYYAYTHADLPVDVVGRLFEPDKYGFALPHGSTLTHPLTIEVLGALDTGEVEKLRTRYFGAAE</sequence>
<evidence type="ECO:0000256" key="8">
    <source>
        <dbReference type="ARBA" id="ARBA00023180"/>
    </source>
</evidence>
<gene>
    <name evidence="13" type="ORF">BFN67_05660</name>
</gene>
<feature type="domain" description="Ionotropic glutamate receptor C-terminal" evidence="12">
    <location>
        <begin position="1"/>
        <end position="307"/>
    </location>
</feature>
<comment type="subcellular location">
    <subcellularLocation>
        <location evidence="1">Membrane</location>
        <topology evidence="1">Multi-pass membrane protein</topology>
    </subcellularLocation>
</comment>
<evidence type="ECO:0000256" key="2">
    <source>
        <dbReference type="ARBA" id="ARBA00022448"/>
    </source>
</evidence>
<keyword evidence="14" id="KW-1185">Reference proteome</keyword>
<keyword evidence="5" id="KW-0406">Ion transport</keyword>
<dbReference type="SMART" id="SM00062">
    <property type="entry name" value="PBPb"/>
    <property type="match status" value="1"/>
</dbReference>
<keyword evidence="7" id="KW-0675">Receptor</keyword>
<keyword evidence="2" id="KW-0813">Transport</keyword>
<dbReference type="SUPFAM" id="SSF53850">
    <property type="entry name" value="Periplasmic binding protein-like II"/>
    <property type="match status" value="1"/>
</dbReference>
<dbReference type="Proteomes" id="UP000191905">
    <property type="component" value="Unassembled WGS sequence"/>
</dbReference>
<evidence type="ECO:0000256" key="7">
    <source>
        <dbReference type="ARBA" id="ARBA00023170"/>
    </source>
</evidence>
<evidence type="ECO:0000313" key="14">
    <source>
        <dbReference type="Proteomes" id="UP000191905"/>
    </source>
</evidence>
<evidence type="ECO:0000256" key="4">
    <source>
        <dbReference type="ARBA" id="ARBA00022989"/>
    </source>
</evidence>
<evidence type="ECO:0000256" key="9">
    <source>
        <dbReference type="ARBA" id="ARBA00023303"/>
    </source>
</evidence>
<evidence type="ECO:0000259" key="11">
    <source>
        <dbReference type="SMART" id="SM00062"/>
    </source>
</evidence>
<protein>
    <submittedName>
        <fullName evidence="13">ABC transporter substrate-binding protein</fullName>
    </submittedName>
</protein>
<proteinExistence type="predicted"/>
<evidence type="ECO:0000259" key="12">
    <source>
        <dbReference type="SMART" id="SM00079"/>
    </source>
</evidence>
<dbReference type="InterPro" id="IPR015683">
    <property type="entry name" value="Ionotropic_Glu_rcpt"/>
</dbReference>
<dbReference type="PANTHER" id="PTHR18966">
    <property type="entry name" value="IONOTROPIC GLUTAMATE RECEPTOR"/>
    <property type="match status" value="1"/>
</dbReference>
<dbReference type="STRING" id="1873176.BFN67_05660"/>
<dbReference type="SMART" id="SM00079">
    <property type="entry name" value="PBPe"/>
    <property type="match status" value="1"/>
</dbReference>
<keyword evidence="9" id="KW-0407">Ion channel</keyword>
<name>A0A1V8RMH1_9HYPH</name>
<dbReference type="GO" id="GO:0016020">
    <property type="term" value="C:membrane"/>
    <property type="evidence" value="ECO:0007669"/>
    <property type="project" value="UniProtKB-SubCell"/>
</dbReference>
<dbReference type="InterPro" id="IPR001320">
    <property type="entry name" value="Iontro_rcpt_C"/>
</dbReference>
<keyword evidence="6 10" id="KW-0472">Membrane</keyword>
<evidence type="ECO:0000256" key="1">
    <source>
        <dbReference type="ARBA" id="ARBA00004141"/>
    </source>
</evidence>
<keyword evidence="4 10" id="KW-1133">Transmembrane helix</keyword>
<dbReference type="EMBL" id="MDET01000034">
    <property type="protein sequence ID" value="OQM74390.1"/>
    <property type="molecule type" value="Genomic_DNA"/>
</dbReference>
<evidence type="ECO:0000256" key="10">
    <source>
        <dbReference type="SAM" id="Phobius"/>
    </source>
</evidence>
<keyword evidence="8" id="KW-0325">Glycoprotein</keyword>
<dbReference type="GO" id="GO:0015276">
    <property type="term" value="F:ligand-gated monoatomic ion channel activity"/>
    <property type="evidence" value="ECO:0007669"/>
    <property type="project" value="InterPro"/>
</dbReference>
<evidence type="ECO:0000256" key="3">
    <source>
        <dbReference type="ARBA" id="ARBA00022692"/>
    </source>
</evidence>
<evidence type="ECO:0000313" key="13">
    <source>
        <dbReference type="EMBL" id="OQM74390.1"/>
    </source>
</evidence>
<dbReference type="Pfam" id="PF00497">
    <property type="entry name" value="SBP_bac_3"/>
    <property type="match status" value="1"/>
</dbReference>
<reference evidence="13 14" key="1">
    <citation type="journal article" date="2016" name="Int. J. Syst. Evol. Microbiol.">
        <title>Pseudaminobacter manganicus sp. nov., isolated from sludge of a manganese mine.</title>
        <authorList>
            <person name="Li J."/>
            <person name="Huang J."/>
            <person name="Liao S."/>
            <person name="Wang G."/>
        </authorList>
    </citation>
    <scope>NUCLEOTIDE SEQUENCE [LARGE SCALE GENOMIC DNA]</scope>
    <source>
        <strain evidence="13 14">JH-7</strain>
    </source>
</reference>